<dbReference type="Proteomes" id="UP001622496">
    <property type="component" value="Chromosome"/>
</dbReference>
<protein>
    <submittedName>
        <fullName evidence="2">NADP-dependent oxidoreductase</fullName>
    </submittedName>
</protein>
<accession>A0ABZ1K5J2</accession>
<dbReference type="InterPro" id="IPR020843">
    <property type="entry name" value="ER"/>
</dbReference>
<dbReference type="EMBL" id="CP108135">
    <property type="protein sequence ID" value="WTP66951.1"/>
    <property type="molecule type" value="Genomic_DNA"/>
</dbReference>
<dbReference type="PANTHER" id="PTHR43482:SF1">
    <property type="entry name" value="PROTEIN AST1-RELATED"/>
    <property type="match status" value="1"/>
</dbReference>
<evidence type="ECO:0000313" key="2">
    <source>
        <dbReference type="EMBL" id="WTP66951.1"/>
    </source>
</evidence>
<gene>
    <name evidence="2" type="ORF">OG560_16615</name>
</gene>
<dbReference type="InterPro" id="IPR013154">
    <property type="entry name" value="ADH-like_N"/>
</dbReference>
<feature type="domain" description="Enoyl reductase (ER)" evidence="1">
    <location>
        <begin position="14"/>
        <end position="321"/>
    </location>
</feature>
<evidence type="ECO:0000259" key="1">
    <source>
        <dbReference type="SMART" id="SM00829"/>
    </source>
</evidence>
<dbReference type="Pfam" id="PF13602">
    <property type="entry name" value="ADH_zinc_N_2"/>
    <property type="match status" value="1"/>
</dbReference>
<evidence type="ECO:0000313" key="3">
    <source>
        <dbReference type="Proteomes" id="UP001622496"/>
    </source>
</evidence>
<dbReference type="SUPFAM" id="SSF50129">
    <property type="entry name" value="GroES-like"/>
    <property type="match status" value="1"/>
</dbReference>
<name>A0ABZ1K5J2_9ACTN</name>
<organism evidence="2 3">
    <name type="scientific">[Kitasatospora] papulosa</name>
    <dbReference type="NCBI Taxonomy" id="1464011"/>
    <lineage>
        <taxon>Bacteria</taxon>
        <taxon>Bacillati</taxon>
        <taxon>Actinomycetota</taxon>
        <taxon>Actinomycetes</taxon>
        <taxon>Kitasatosporales</taxon>
        <taxon>Streptomycetaceae</taxon>
        <taxon>Streptomyces</taxon>
    </lineage>
</organism>
<dbReference type="InterPro" id="IPR011032">
    <property type="entry name" value="GroES-like_sf"/>
</dbReference>
<dbReference type="Gene3D" id="3.90.180.10">
    <property type="entry name" value="Medium-chain alcohol dehydrogenases, catalytic domain"/>
    <property type="match status" value="1"/>
</dbReference>
<keyword evidence="3" id="KW-1185">Reference proteome</keyword>
<dbReference type="Gene3D" id="3.40.50.720">
    <property type="entry name" value="NAD(P)-binding Rossmann-like Domain"/>
    <property type="match status" value="1"/>
</dbReference>
<dbReference type="InterPro" id="IPR052585">
    <property type="entry name" value="Lipid_raft_assoc_Zn_ADH"/>
</dbReference>
<dbReference type="RefSeq" id="WP_366799666.1">
    <property type="nucleotide sequence ID" value="NZ_CP108135.1"/>
</dbReference>
<dbReference type="InterPro" id="IPR036291">
    <property type="entry name" value="NAD(P)-bd_dom_sf"/>
</dbReference>
<dbReference type="Pfam" id="PF08240">
    <property type="entry name" value="ADH_N"/>
    <property type="match status" value="1"/>
</dbReference>
<proteinExistence type="predicted"/>
<dbReference type="SMART" id="SM00829">
    <property type="entry name" value="PKS_ER"/>
    <property type="match status" value="1"/>
</dbReference>
<dbReference type="SUPFAM" id="SSF51735">
    <property type="entry name" value="NAD(P)-binding Rossmann-fold domains"/>
    <property type="match status" value="1"/>
</dbReference>
<reference evidence="2 3" key="1">
    <citation type="submission" date="2022-10" db="EMBL/GenBank/DDBJ databases">
        <title>The complete genomes of actinobacterial strains from the NBC collection.</title>
        <authorList>
            <person name="Joergensen T.S."/>
            <person name="Alvarez Arevalo M."/>
            <person name="Sterndorff E.B."/>
            <person name="Faurdal D."/>
            <person name="Vuksanovic O."/>
            <person name="Mourched A.-S."/>
            <person name="Charusanti P."/>
            <person name="Shaw S."/>
            <person name="Blin K."/>
            <person name="Weber T."/>
        </authorList>
    </citation>
    <scope>NUCLEOTIDE SEQUENCE [LARGE SCALE GENOMIC DNA]</scope>
    <source>
        <strain evidence="2 3">NBC_00185</strain>
    </source>
</reference>
<dbReference type="PANTHER" id="PTHR43482">
    <property type="entry name" value="PROTEIN AST1-RELATED"/>
    <property type="match status" value="1"/>
</dbReference>
<sequence length="323" mass="33066">MRAIAVSAFRAEPGLVELPKPDPGAGEVRVKVEYAALNPLDWQTLDRGTLDRQTADGTPPDASPHMFPFVLGTDFAGRVDMIGSGDNRFRVGDAVFGRVTAPPPGRCGAYAEYLCVPQDSPIALVPRDMPLHAAAALPSAGTTAAQILSSTAVRSGLSLLVVGATGGVGSFLTQLAAARGTAIVAAVRGDEGRRMKALGATATIDTTHGPEASASAVRALYPEGVDALVDLVSTDTGSFAAYAALLRDGGVAVTTRSVPAPPGVAWSDYRLAPTAALLDELASAVASGELEVPIDMELPLEKAPQALTQNRAGGARGKTVFAV</sequence>
<dbReference type="CDD" id="cd05289">
    <property type="entry name" value="MDR_like_2"/>
    <property type="match status" value="1"/>
</dbReference>